<evidence type="ECO:0000313" key="3">
    <source>
        <dbReference type="Proteomes" id="UP000234498"/>
    </source>
</evidence>
<sequence length="124" mass="12746">MPPGVVAKYPSNGEIPMTFARTRPKPAQTTIMTMINVKASGNIRASSLSDFGVKRNPAWLPMTAKAIPVKTVGGGATHGTGITAAAADTNMGPRSAPAGNLKRRPSGAPRTAQTPTNAKSINHG</sequence>
<gene>
    <name evidence="2" type="ORF">BLIN101_03324</name>
</gene>
<evidence type="ECO:0000313" key="2">
    <source>
        <dbReference type="EMBL" id="SMX98818.1"/>
    </source>
</evidence>
<organism evidence="2 3">
    <name type="scientific">Brevibacterium linens</name>
    <dbReference type="NCBI Taxonomy" id="1703"/>
    <lineage>
        <taxon>Bacteria</taxon>
        <taxon>Bacillati</taxon>
        <taxon>Actinomycetota</taxon>
        <taxon>Actinomycetes</taxon>
        <taxon>Micrococcales</taxon>
        <taxon>Brevibacteriaceae</taxon>
        <taxon>Brevibacterium</taxon>
    </lineage>
</organism>
<dbReference type="AlphaFoldDB" id="A0A2H1KGX8"/>
<dbReference type="EMBL" id="FXZA01000037">
    <property type="protein sequence ID" value="SMX98818.1"/>
    <property type="molecule type" value="Genomic_DNA"/>
</dbReference>
<evidence type="ECO:0000256" key="1">
    <source>
        <dbReference type="SAM" id="MobiDB-lite"/>
    </source>
</evidence>
<name>A0A2H1KGX8_BRELN</name>
<feature type="compositionally biased region" description="Polar residues" evidence="1">
    <location>
        <begin position="111"/>
        <end position="124"/>
    </location>
</feature>
<feature type="compositionally biased region" description="Low complexity" evidence="1">
    <location>
        <begin position="79"/>
        <end position="89"/>
    </location>
</feature>
<protein>
    <submittedName>
        <fullName evidence="2">Uncharacterized protein</fullName>
    </submittedName>
</protein>
<accession>A0A2H1KGX8</accession>
<proteinExistence type="predicted"/>
<reference evidence="2 3" key="1">
    <citation type="submission" date="2017-03" db="EMBL/GenBank/DDBJ databases">
        <authorList>
            <person name="Afonso C.L."/>
            <person name="Miller P.J."/>
            <person name="Scott M.A."/>
            <person name="Spackman E."/>
            <person name="Goraichik I."/>
            <person name="Dimitrov K.M."/>
            <person name="Suarez D.L."/>
            <person name="Swayne D.E."/>
        </authorList>
    </citation>
    <scope>NUCLEOTIDE SEQUENCE [LARGE SCALE GENOMIC DNA]</scope>
    <source>
        <strain evidence="2 3">Mu101</strain>
    </source>
</reference>
<dbReference type="Proteomes" id="UP000234498">
    <property type="component" value="Unassembled WGS sequence"/>
</dbReference>
<feature type="region of interest" description="Disordered" evidence="1">
    <location>
        <begin position="72"/>
        <end position="124"/>
    </location>
</feature>